<accession>A0A512RID3</accession>
<protein>
    <recommendedName>
        <fullName evidence="2">histidine kinase</fullName>
        <ecNumber evidence="2">2.7.13.3</ecNumber>
    </recommendedName>
</protein>
<feature type="modified residue" description="4-aspartylphosphate" evidence="6">
    <location>
        <position position="607"/>
    </location>
</feature>
<evidence type="ECO:0000256" key="7">
    <source>
        <dbReference type="SAM" id="Coils"/>
    </source>
</evidence>
<dbReference type="Gene3D" id="3.30.565.10">
    <property type="entry name" value="Histidine kinase-like ATPase, C-terminal domain"/>
    <property type="match status" value="1"/>
</dbReference>
<dbReference type="PRINTS" id="PR00344">
    <property type="entry name" value="BCTRLSENSOR"/>
</dbReference>
<keyword evidence="5" id="KW-0418">Kinase</keyword>
<dbReference type="Pfam" id="PF00072">
    <property type="entry name" value="Response_reg"/>
    <property type="match status" value="1"/>
</dbReference>
<comment type="caution">
    <text evidence="11">The sequence shown here is derived from an EMBL/GenBank/DDBJ whole genome shotgun (WGS) entry which is preliminary data.</text>
</comment>
<dbReference type="InterPro" id="IPR001789">
    <property type="entry name" value="Sig_transdc_resp-reg_receiver"/>
</dbReference>
<comment type="catalytic activity">
    <reaction evidence="1">
        <text>ATP + protein L-histidine = ADP + protein N-phospho-L-histidine.</text>
        <dbReference type="EC" id="2.7.13.3"/>
    </reaction>
</comment>
<keyword evidence="8" id="KW-0812">Transmembrane</keyword>
<evidence type="ECO:0000256" key="8">
    <source>
        <dbReference type="SAM" id="Phobius"/>
    </source>
</evidence>
<dbReference type="GO" id="GO:0005886">
    <property type="term" value="C:plasma membrane"/>
    <property type="evidence" value="ECO:0007669"/>
    <property type="project" value="TreeGrafter"/>
</dbReference>
<dbReference type="Pfam" id="PF02518">
    <property type="entry name" value="HATPase_c"/>
    <property type="match status" value="1"/>
</dbReference>
<feature type="transmembrane region" description="Helical" evidence="8">
    <location>
        <begin position="111"/>
        <end position="127"/>
    </location>
</feature>
<dbReference type="PROSITE" id="PS50109">
    <property type="entry name" value="HIS_KIN"/>
    <property type="match status" value="1"/>
</dbReference>
<gene>
    <name evidence="11" type="ORF">CCY01nite_17230</name>
</gene>
<dbReference type="InterPro" id="IPR003661">
    <property type="entry name" value="HisK_dim/P_dom"/>
</dbReference>
<dbReference type="InterPro" id="IPR003594">
    <property type="entry name" value="HATPase_dom"/>
</dbReference>
<evidence type="ECO:0000256" key="5">
    <source>
        <dbReference type="ARBA" id="ARBA00022777"/>
    </source>
</evidence>
<dbReference type="Gene3D" id="1.10.287.130">
    <property type="match status" value="1"/>
</dbReference>
<evidence type="ECO:0000259" key="9">
    <source>
        <dbReference type="PROSITE" id="PS50109"/>
    </source>
</evidence>
<feature type="transmembrane region" description="Helical" evidence="8">
    <location>
        <begin position="171"/>
        <end position="190"/>
    </location>
</feature>
<feature type="transmembrane region" description="Helical" evidence="8">
    <location>
        <begin position="86"/>
        <end position="105"/>
    </location>
</feature>
<evidence type="ECO:0000256" key="6">
    <source>
        <dbReference type="PROSITE-ProRule" id="PRU00169"/>
    </source>
</evidence>
<dbReference type="SUPFAM" id="SSF55874">
    <property type="entry name" value="ATPase domain of HSP90 chaperone/DNA topoisomerase II/histidine kinase"/>
    <property type="match status" value="1"/>
</dbReference>
<feature type="domain" description="Response regulatory" evidence="10">
    <location>
        <begin position="558"/>
        <end position="674"/>
    </location>
</feature>
<dbReference type="InterPro" id="IPR036097">
    <property type="entry name" value="HisK_dim/P_sf"/>
</dbReference>
<dbReference type="CDD" id="cd00082">
    <property type="entry name" value="HisKA"/>
    <property type="match status" value="1"/>
</dbReference>
<dbReference type="FunFam" id="3.30.565.10:FF:000010">
    <property type="entry name" value="Sensor histidine kinase RcsC"/>
    <property type="match status" value="1"/>
</dbReference>
<evidence type="ECO:0000256" key="4">
    <source>
        <dbReference type="ARBA" id="ARBA00022679"/>
    </source>
</evidence>
<feature type="transmembrane region" description="Helical" evidence="8">
    <location>
        <begin position="58"/>
        <end position="79"/>
    </location>
</feature>
<feature type="transmembrane region" description="Helical" evidence="8">
    <location>
        <begin position="134"/>
        <end position="156"/>
    </location>
</feature>
<name>A0A512RID3_9BACT</name>
<feature type="coiled-coil region" evidence="7">
    <location>
        <begin position="276"/>
        <end position="310"/>
    </location>
</feature>
<dbReference type="SUPFAM" id="SSF47384">
    <property type="entry name" value="Homodimeric domain of signal transducing histidine kinase"/>
    <property type="match status" value="1"/>
</dbReference>
<feature type="domain" description="Histidine kinase" evidence="9">
    <location>
        <begin position="310"/>
        <end position="534"/>
    </location>
</feature>
<keyword evidence="3 6" id="KW-0597">Phosphoprotein</keyword>
<organism evidence="11 12">
    <name type="scientific">Chitinophaga cymbidii</name>
    <dbReference type="NCBI Taxonomy" id="1096750"/>
    <lineage>
        <taxon>Bacteria</taxon>
        <taxon>Pseudomonadati</taxon>
        <taxon>Bacteroidota</taxon>
        <taxon>Chitinophagia</taxon>
        <taxon>Chitinophagales</taxon>
        <taxon>Chitinophagaceae</taxon>
        <taxon>Chitinophaga</taxon>
    </lineage>
</organism>
<feature type="transmembrane region" description="Helical" evidence="8">
    <location>
        <begin position="32"/>
        <end position="52"/>
    </location>
</feature>
<dbReference type="InterPro" id="IPR011006">
    <property type="entry name" value="CheY-like_superfamily"/>
</dbReference>
<dbReference type="EMBL" id="BKAU01000001">
    <property type="protein sequence ID" value="GEP95463.1"/>
    <property type="molecule type" value="Genomic_DNA"/>
</dbReference>
<evidence type="ECO:0000256" key="1">
    <source>
        <dbReference type="ARBA" id="ARBA00000085"/>
    </source>
</evidence>
<dbReference type="SMART" id="SM00448">
    <property type="entry name" value="REC"/>
    <property type="match status" value="1"/>
</dbReference>
<dbReference type="Pfam" id="PF00512">
    <property type="entry name" value="HisKA"/>
    <property type="match status" value="1"/>
</dbReference>
<dbReference type="AlphaFoldDB" id="A0A512RID3"/>
<dbReference type="SMART" id="SM00387">
    <property type="entry name" value="HATPase_c"/>
    <property type="match status" value="1"/>
</dbReference>
<dbReference type="OrthoDB" id="636661at2"/>
<evidence type="ECO:0000313" key="12">
    <source>
        <dbReference type="Proteomes" id="UP000321436"/>
    </source>
</evidence>
<keyword evidence="7" id="KW-0175">Coiled coil</keyword>
<dbReference type="EC" id="2.7.13.3" evidence="2"/>
<proteinExistence type="predicted"/>
<dbReference type="CDD" id="cd17546">
    <property type="entry name" value="REC_hyHK_CKI1_RcsC-like"/>
    <property type="match status" value="1"/>
</dbReference>
<dbReference type="SUPFAM" id="SSF52172">
    <property type="entry name" value="CheY-like"/>
    <property type="match status" value="1"/>
</dbReference>
<dbReference type="Proteomes" id="UP000321436">
    <property type="component" value="Unassembled WGS sequence"/>
</dbReference>
<dbReference type="GO" id="GO:0000155">
    <property type="term" value="F:phosphorelay sensor kinase activity"/>
    <property type="evidence" value="ECO:0007669"/>
    <property type="project" value="InterPro"/>
</dbReference>
<dbReference type="InterPro" id="IPR005467">
    <property type="entry name" value="His_kinase_dom"/>
</dbReference>
<keyword evidence="12" id="KW-1185">Reference proteome</keyword>
<dbReference type="GO" id="GO:0009927">
    <property type="term" value="F:histidine phosphotransfer kinase activity"/>
    <property type="evidence" value="ECO:0007669"/>
    <property type="project" value="TreeGrafter"/>
</dbReference>
<dbReference type="InterPro" id="IPR004358">
    <property type="entry name" value="Sig_transdc_His_kin-like_C"/>
</dbReference>
<dbReference type="CDD" id="cd16922">
    <property type="entry name" value="HATPase_EvgS-ArcB-TorS-like"/>
    <property type="match status" value="1"/>
</dbReference>
<dbReference type="PROSITE" id="PS50110">
    <property type="entry name" value="RESPONSE_REGULATORY"/>
    <property type="match status" value="1"/>
</dbReference>
<dbReference type="PANTHER" id="PTHR43047">
    <property type="entry name" value="TWO-COMPONENT HISTIDINE PROTEIN KINASE"/>
    <property type="match status" value="1"/>
</dbReference>
<keyword evidence="8" id="KW-1133">Transmembrane helix</keyword>
<dbReference type="Gene3D" id="3.40.50.2300">
    <property type="match status" value="1"/>
</dbReference>
<dbReference type="SMART" id="SM00388">
    <property type="entry name" value="HisKA"/>
    <property type="match status" value="1"/>
</dbReference>
<evidence type="ECO:0000313" key="11">
    <source>
        <dbReference type="EMBL" id="GEP95463.1"/>
    </source>
</evidence>
<evidence type="ECO:0000256" key="2">
    <source>
        <dbReference type="ARBA" id="ARBA00012438"/>
    </source>
</evidence>
<dbReference type="RefSeq" id="WP_146859730.1">
    <property type="nucleotide sequence ID" value="NZ_BKAU01000001.1"/>
</dbReference>
<dbReference type="InterPro" id="IPR036890">
    <property type="entry name" value="HATPase_C_sf"/>
</dbReference>
<evidence type="ECO:0000256" key="3">
    <source>
        <dbReference type="ARBA" id="ARBA00022553"/>
    </source>
</evidence>
<dbReference type="PANTHER" id="PTHR43047:SF72">
    <property type="entry name" value="OSMOSENSING HISTIDINE PROTEIN KINASE SLN1"/>
    <property type="match status" value="1"/>
</dbReference>
<sequence length="684" mass="77493">MGSFEKMISHWLNIIKKTGLTSAVKDDEARRIMVVNAFSFITALLCTLYGVMLSLISGQWIICYTAMAFVAGFFSVLLLNRKRWYSLAKLGLTLVFSTVMLYYGVMFGENTQVHFLGLFLICVPLLVCSRHDKVLRCVCIALPIVSMVTLEANYYYEVFEPMVLSAEESNFFRWLIMAVVVFLQGLVISFHQGNLSNLLRTLHVRNDALKQSHDKIAFKEAELHVAYHKLENYNQTLEKEVEQRTFEINENRSMVEGILRDLQSSHDELLLKDLQLEQHVEELEELKCNLIRAKEEAEQANLAKSAFLREISHEIRNPLNAITGISYLLLNDPGNKNKIPRSVVNYIENIHAGSQSLMEIINNVLELAKIEAGRTEDLQLESFQLRDWVRGAVNIYQNAARIKGVSLQWKIDPKLPGYILGDRLHLAQILNNLLTNAIKFTPAGKKVSLYFGCQEPDQWSICVADEGMGIPGEKLPVIFQPFEQADQSVYRRFGGTGLGLAISRRLAALMDGSIHVQSKPGEGAVFTVILPLRKESGGQLEQQEADRKRYASIPAGKKVLLMEDSEVNQMIMDRFFINIGLQITIAANGEDGLRKTHQCMPDLIIMDMHMPRLDGYDTLRMIRQDPLLRHIPVIAVSADAFSEQQEAALSAGVNEYLTKPVNFDRLYELVKKYLQGQHQPQEIA</sequence>
<keyword evidence="4" id="KW-0808">Transferase</keyword>
<reference evidence="11 12" key="1">
    <citation type="submission" date="2019-07" db="EMBL/GenBank/DDBJ databases">
        <title>Whole genome shotgun sequence of Chitinophaga cymbidii NBRC 109752.</title>
        <authorList>
            <person name="Hosoyama A."/>
            <person name="Uohara A."/>
            <person name="Ohji S."/>
            <person name="Ichikawa N."/>
        </authorList>
    </citation>
    <scope>NUCLEOTIDE SEQUENCE [LARGE SCALE GENOMIC DNA]</scope>
    <source>
        <strain evidence="11 12">NBRC 109752</strain>
    </source>
</reference>
<evidence type="ECO:0000259" key="10">
    <source>
        <dbReference type="PROSITE" id="PS50110"/>
    </source>
</evidence>
<keyword evidence="8" id="KW-0472">Membrane</keyword>